<keyword evidence="2" id="KW-1185">Reference proteome</keyword>
<comment type="caution">
    <text evidence="1">The sequence shown here is derived from an EMBL/GenBank/DDBJ whole genome shotgun (WGS) entry which is preliminary data.</text>
</comment>
<reference evidence="1" key="2">
    <citation type="submission" date="2007-10" db="EMBL/GenBank/DDBJ databases">
        <authorList>
            <person name="Myers G.S."/>
        </authorList>
    </citation>
    <scope>NUCLEOTIDE SEQUENCE [LARGE SCALE GENOMIC DNA]</scope>
</reference>
<organism evidence="1 2">
    <name type="scientific">Rickettsiella grylli</name>
    <dbReference type="NCBI Taxonomy" id="59196"/>
    <lineage>
        <taxon>Bacteria</taxon>
        <taxon>Pseudomonadati</taxon>
        <taxon>Pseudomonadota</taxon>
        <taxon>Gammaproteobacteria</taxon>
        <taxon>Legionellales</taxon>
        <taxon>Coxiellaceae</taxon>
        <taxon>Rickettsiella</taxon>
    </lineage>
</organism>
<reference evidence="1" key="1">
    <citation type="submission" date="2006-04" db="EMBL/GenBank/DDBJ databases">
        <authorList>
            <person name="Seshadri R."/>
            <person name="Federici B.A."/>
        </authorList>
    </citation>
    <scope>NUCLEOTIDE SEQUENCE [LARGE SCALE GENOMIC DNA]</scope>
</reference>
<dbReference type="STRING" id="59196.RICGR_0285"/>
<protein>
    <submittedName>
        <fullName evidence="1">Uncharacterized protein</fullName>
    </submittedName>
</protein>
<accession>A8PKA7</accession>
<evidence type="ECO:0000313" key="2">
    <source>
        <dbReference type="Proteomes" id="UP000054075"/>
    </source>
</evidence>
<evidence type="ECO:0000313" key="1">
    <source>
        <dbReference type="EMBL" id="EDP46582.1"/>
    </source>
</evidence>
<name>A8PKA7_9COXI</name>
<proteinExistence type="predicted"/>
<dbReference type="AlphaFoldDB" id="A8PKA7"/>
<sequence>MDRSNRTTVAPVAKGIMQASRLMNRWGLFGKQIPTDRIAANEAINHINGLRLKRTLAIEQAKSIFDETGELTNEAINNSILITQGNRLGNKQLRDILSSKGNIYDWAKYSTDSTFSPSGNFQVHFYKNNVTGEIYYGMDYKSVFDHQGRWNFELNPSFDYEPPRFNL</sequence>
<gene>
    <name evidence="1" type="ORF">RICGR_0285</name>
</gene>
<dbReference type="Proteomes" id="UP000054075">
    <property type="component" value="Unassembled WGS sequence"/>
</dbReference>
<dbReference type="EMBL" id="AAQJ02000001">
    <property type="protein sequence ID" value="EDP46582.1"/>
    <property type="molecule type" value="Genomic_DNA"/>
</dbReference>